<accession>A0A4Q9FNS0</accession>
<protein>
    <recommendedName>
        <fullName evidence="4">DUF3955 domain-containing protein</fullName>
    </recommendedName>
</protein>
<reference evidence="2 3" key="1">
    <citation type="journal article" date="2015" name="Int. J. Syst. Evol. Microbiol.">
        <title>Hyunsoonleella pacifica sp. nov., isolated from seawater of South Pacific Gyre.</title>
        <authorList>
            <person name="Gao X."/>
            <person name="Zhang Z."/>
            <person name="Dai X."/>
            <person name="Zhang X.H."/>
        </authorList>
    </citation>
    <scope>NUCLEOTIDE SEQUENCE [LARGE SCALE GENOMIC DNA]</scope>
    <source>
        <strain evidence="2 3">SW033</strain>
    </source>
</reference>
<dbReference type="Proteomes" id="UP000292372">
    <property type="component" value="Unassembled WGS sequence"/>
</dbReference>
<comment type="caution">
    <text evidence="2">The sequence shown here is derived from an EMBL/GenBank/DDBJ whole genome shotgun (WGS) entry which is preliminary data.</text>
</comment>
<keyword evidence="1" id="KW-0472">Membrane</keyword>
<keyword evidence="3" id="KW-1185">Reference proteome</keyword>
<feature type="transmembrane region" description="Helical" evidence="1">
    <location>
        <begin position="35"/>
        <end position="54"/>
    </location>
</feature>
<sequence>MKYIAYTIIVLAFALGVYNATKLNFEALFEGESIVGLITILASCCAIILMLILLTSKRIEEKVKNKK</sequence>
<evidence type="ECO:0000313" key="2">
    <source>
        <dbReference type="EMBL" id="TBN16345.1"/>
    </source>
</evidence>
<dbReference type="AlphaFoldDB" id="A0A4Q9FNS0"/>
<evidence type="ECO:0000313" key="3">
    <source>
        <dbReference type="Proteomes" id="UP000292372"/>
    </source>
</evidence>
<organism evidence="2 3">
    <name type="scientific">Hyunsoonleella pacifica</name>
    <dbReference type="NCBI Taxonomy" id="1080224"/>
    <lineage>
        <taxon>Bacteria</taxon>
        <taxon>Pseudomonadati</taxon>
        <taxon>Bacteroidota</taxon>
        <taxon>Flavobacteriia</taxon>
        <taxon>Flavobacteriales</taxon>
        <taxon>Flavobacteriaceae</taxon>
    </lineage>
</organism>
<dbReference type="RefSeq" id="WP_130936327.1">
    <property type="nucleotide sequence ID" value="NZ_BMEE01000002.1"/>
</dbReference>
<dbReference type="EMBL" id="SIRS01000003">
    <property type="protein sequence ID" value="TBN16345.1"/>
    <property type="molecule type" value="Genomic_DNA"/>
</dbReference>
<proteinExistence type="predicted"/>
<evidence type="ECO:0008006" key="4">
    <source>
        <dbReference type="Google" id="ProtNLM"/>
    </source>
</evidence>
<dbReference type="OrthoDB" id="1453319at2"/>
<evidence type="ECO:0000256" key="1">
    <source>
        <dbReference type="SAM" id="Phobius"/>
    </source>
</evidence>
<keyword evidence="1" id="KW-0812">Transmembrane</keyword>
<keyword evidence="1" id="KW-1133">Transmembrane helix</keyword>
<name>A0A4Q9FNS0_9FLAO</name>
<gene>
    <name evidence="2" type="ORF">EYD46_06785</name>
</gene>